<dbReference type="EMBL" id="QFGA01000001">
    <property type="protein sequence ID" value="TEB08235.1"/>
    <property type="molecule type" value="Genomic_DNA"/>
</dbReference>
<dbReference type="SUPFAM" id="SSF143100">
    <property type="entry name" value="TTHA1013/TTHA0281-like"/>
    <property type="match status" value="1"/>
</dbReference>
<dbReference type="PANTHER" id="PTHR34504:SF2">
    <property type="entry name" value="UPF0150 PROTEIN SSL0259"/>
    <property type="match status" value="1"/>
</dbReference>
<comment type="caution">
    <text evidence="2">The sequence shown here is derived from an EMBL/GenBank/DDBJ whole genome shotgun (WGS) entry which is preliminary data.</text>
</comment>
<evidence type="ECO:0000313" key="3">
    <source>
        <dbReference type="Proteomes" id="UP000298324"/>
    </source>
</evidence>
<evidence type="ECO:0000259" key="1">
    <source>
        <dbReference type="Pfam" id="PF15919"/>
    </source>
</evidence>
<gene>
    <name evidence="2" type="ORF">Psch_01790</name>
</gene>
<dbReference type="InterPro" id="IPR051404">
    <property type="entry name" value="TA_system_antitoxin"/>
</dbReference>
<dbReference type="AlphaFoldDB" id="A0A4Y7RGU3"/>
<sequence length="136" mass="15295">MKGNRSDFIMLTIYPAVFHQEDGAFWVDFPDLEGCQTYGETLQETMALAQEALGLYLASLEEAGTTAPTATEIKKIITPENAFATLVSCNVDHYRRKTKAIKKTLSIPEWLNEEAEKRHINFSSVLQNALKQELAK</sequence>
<reference evidence="2 3" key="1">
    <citation type="journal article" date="2018" name="Environ. Microbiol.">
        <title>Novel energy conservation strategies and behaviour of Pelotomaculum schinkii driving syntrophic propionate catabolism.</title>
        <authorList>
            <person name="Hidalgo-Ahumada C.A.P."/>
            <person name="Nobu M.K."/>
            <person name="Narihiro T."/>
            <person name="Tamaki H."/>
            <person name="Liu W.T."/>
            <person name="Kamagata Y."/>
            <person name="Stams A.J.M."/>
            <person name="Imachi H."/>
            <person name="Sousa D.Z."/>
        </authorList>
    </citation>
    <scope>NUCLEOTIDE SEQUENCE [LARGE SCALE GENOMIC DNA]</scope>
    <source>
        <strain evidence="2 3">HH</strain>
    </source>
</reference>
<dbReference type="Gene3D" id="3.30.160.250">
    <property type="match status" value="1"/>
</dbReference>
<dbReference type="InterPro" id="IPR035069">
    <property type="entry name" value="TTHA1013/TTHA0281-like"/>
</dbReference>
<evidence type="ECO:0000313" key="2">
    <source>
        <dbReference type="EMBL" id="TEB08235.1"/>
    </source>
</evidence>
<protein>
    <recommendedName>
        <fullName evidence="1">HicB-like antitoxin of toxin-antitoxin system domain-containing protein</fullName>
    </recommendedName>
</protein>
<dbReference type="PANTHER" id="PTHR34504">
    <property type="entry name" value="ANTITOXIN HICB"/>
    <property type="match status" value="1"/>
</dbReference>
<dbReference type="Pfam" id="PF15919">
    <property type="entry name" value="HicB_lk_antitox"/>
    <property type="match status" value="1"/>
</dbReference>
<organism evidence="2 3">
    <name type="scientific">Pelotomaculum schinkii</name>
    <dbReference type="NCBI Taxonomy" id="78350"/>
    <lineage>
        <taxon>Bacteria</taxon>
        <taxon>Bacillati</taxon>
        <taxon>Bacillota</taxon>
        <taxon>Clostridia</taxon>
        <taxon>Eubacteriales</taxon>
        <taxon>Desulfotomaculaceae</taxon>
        <taxon>Pelotomaculum</taxon>
    </lineage>
</organism>
<dbReference type="RefSeq" id="WP_243123993.1">
    <property type="nucleotide sequence ID" value="NZ_QFGA01000001.1"/>
</dbReference>
<dbReference type="Proteomes" id="UP000298324">
    <property type="component" value="Unassembled WGS sequence"/>
</dbReference>
<dbReference type="InterPro" id="IPR031807">
    <property type="entry name" value="HicB-like"/>
</dbReference>
<proteinExistence type="predicted"/>
<name>A0A4Y7RGU3_9FIRM</name>
<keyword evidence="3" id="KW-1185">Reference proteome</keyword>
<accession>A0A4Y7RGU3</accession>
<feature type="domain" description="HicB-like antitoxin of toxin-antitoxin system" evidence="1">
    <location>
        <begin position="14"/>
        <end position="116"/>
    </location>
</feature>